<dbReference type="PANTHER" id="PTHR35788">
    <property type="entry name" value="EXPORTED PROTEIN-RELATED"/>
    <property type="match status" value="1"/>
</dbReference>
<dbReference type="Proteomes" id="UP000181997">
    <property type="component" value="Unassembled WGS sequence"/>
</dbReference>
<proteinExistence type="predicted"/>
<reference evidence="2" key="1">
    <citation type="submission" date="2016-08" db="EMBL/GenBank/DDBJ databases">
        <authorList>
            <person name="Varghese N."/>
            <person name="Submissions Spin"/>
        </authorList>
    </citation>
    <scope>NUCLEOTIDE SEQUENCE [LARGE SCALE GENOMIC DNA]</scope>
    <source>
        <strain evidence="2">SGD-1123</strain>
    </source>
</reference>
<gene>
    <name evidence="1" type="ORF">GA0061094_2254</name>
</gene>
<dbReference type="InterPro" id="IPR007391">
    <property type="entry name" value="Vancomycin_resist_VanW"/>
</dbReference>
<sequence>MQLLSKLTLISLLALPGLKAGHADQIEIFFQDSHLSSYSKTDLTYNVIDEPLLNPAITENLMEDIQKKVSVPPQDAYLDEHNHIVEHENGYTLHRRKFQKQLIEALFSKGTASIDVPLQVIYPRVDSELLSSIRDKKIGQYVTYFNQRNVERSHNISLAVKEVDNTVVFPGETFSFNKVVGKRTREKGYKKAPVIVRGELSEDIGGGICQVSSTLFNAVDLAGVEIMERYHHSKRVPYVPKGRDATVSWYGPDFIFRNIYNQPLLIRAKIYGGQLIVSIYSSESILVKKRDVPPASNDLPQEIRQR</sequence>
<dbReference type="PANTHER" id="PTHR35788:SF1">
    <property type="entry name" value="EXPORTED PROTEIN"/>
    <property type="match status" value="1"/>
</dbReference>
<dbReference type="Pfam" id="PF04294">
    <property type="entry name" value="VanW"/>
    <property type="match status" value="1"/>
</dbReference>
<dbReference type="OrthoDB" id="9813301at2"/>
<evidence type="ECO:0000313" key="1">
    <source>
        <dbReference type="EMBL" id="SCC06930.1"/>
    </source>
</evidence>
<accession>A0A0V8HIZ1</accession>
<dbReference type="EMBL" id="FMAU01000002">
    <property type="protein sequence ID" value="SCC06930.1"/>
    <property type="molecule type" value="Genomic_DNA"/>
</dbReference>
<keyword evidence="2" id="KW-1185">Reference proteome</keyword>
<dbReference type="InterPro" id="IPR052913">
    <property type="entry name" value="Glycopeptide_resist_protein"/>
</dbReference>
<protein>
    <submittedName>
        <fullName evidence="1">Putative peptidoglycan binding domain-containing protein</fullName>
    </submittedName>
</protein>
<organism evidence="1 2">
    <name type="scientific">[Bacillus] enclensis</name>
    <dbReference type="NCBI Taxonomy" id="1402860"/>
    <lineage>
        <taxon>Bacteria</taxon>
        <taxon>Bacillati</taxon>
        <taxon>Bacillota</taxon>
        <taxon>Bacilli</taxon>
        <taxon>Bacillales</taxon>
        <taxon>Bacillaceae</taxon>
        <taxon>Rossellomorea</taxon>
    </lineage>
</organism>
<dbReference type="RefSeq" id="WP_032088713.1">
    <property type="nucleotide sequence ID" value="NZ_FMAU01000002.1"/>
</dbReference>
<evidence type="ECO:0000313" key="2">
    <source>
        <dbReference type="Proteomes" id="UP000181997"/>
    </source>
</evidence>
<name>A0A0V8HIZ1_9BACI</name>
<dbReference type="AlphaFoldDB" id="A0A0V8HIZ1"/>